<evidence type="ECO:0008006" key="2">
    <source>
        <dbReference type="Google" id="ProtNLM"/>
    </source>
</evidence>
<name>A0A380TFT2_9ZZZZ</name>
<protein>
    <recommendedName>
        <fullName evidence="2">HEAT repeat domain-containing protein</fullName>
    </recommendedName>
</protein>
<accession>A0A380TFT2</accession>
<proteinExistence type="predicted"/>
<organism evidence="1">
    <name type="scientific">metagenome</name>
    <dbReference type="NCBI Taxonomy" id="256318"/>
    <lineage>
        <taxon>unclassified sequences</taxon>
        <taxon>metagenomes</taxon>
    </lineage>
</organism>
<gene>
    <name evidence="1" type="ORF">DF3PB_30006</name>
</gene>
<dbReference type="EMBL" id="UIDG01000223">
    <property type="protein sequence ID" value="SUS06553.1"/>
    <property type="molecule type" value="Genomic_DNA"/>
</dbReference>
<evidence type="ECO:0000313" key="1">
    <source>
        <dbReference type="EMBL" id="SUS06553.1"/>
    </source>
</evidence>
<sequence>MRPAFIGLPMLAVLGFLSVVWLHWGGPARGGRPAPAPARAVSVARALATADRAPATGYSQRLVAHEHAAAAVPANAIPFQMTQLAANELETDFARLLLERWAAAEPAAAAAWTDRLPASPARLALQQVVAVRWVVADPDRALDWLRQRPHGPGRETIALAMGGRIANTDPTVALLLAEELSAPFSCELRERALEAWAREEPFRAADFAARFLPAEESRRALIRIALTRTGSRARGDEAGALTGLARDWEHSEASPAHAR</sequence>
<dbReference type="AlphaFoldDB" id="A0A380TFT2"/>
<reference evidence="1" key="1">
    <citation type="submission" date="2018-07" db="EMBL/GenBank/DDBJ databases">
        <authorList>
            <person name="Quirk P.G."/>
            <person name="Krulwich T.A."/>
        </authorList>
    </citation>
    <scope>NUCLEOTIDE SEQUENCE</scope>
</reference>